<dbReference type="InterPro" id="IPR025724">
    <property type="entry name" value="GAG-pre-integrase_dom"/>
</dbReference>
<dbReference type="InterPro" id="IPR039537">
    <property type="entry name" value="Retrotran_Ty1/copia-like"/>
</dbReference>
<feature type="region of interest" description="Disordered" evidence="3">
    <location>
        <begin position="77"/>
        <end position="110"/>
    </location>
</feature>
<keyword evidence="2" id="KW-0479">Metal-binding</keyword>
<accession>A0AAV1V3B1</accession>
<dbReference type="Gene3D" id="4.10.60.10">
    <property type="entry name" value="Zinc finger, CCHC-type"/>
    <property type="match status" value="1"/>
</dbReference>
<dbReference type="AlphaFoldDB" id="A0AAV1V3B1"/>
<dbReference type="GO" id="GO:0006508">
    <property type="term" value="P:proteolysis"/>
    <property type="evidence" value="ECO:0007669"/>
    <property type="project" value="UniProtKB-KW"/>
</dbReference>
<dbReference type="Pfam" id="PF13976">
    <property type="entry name" value="gag_pre-integrs"/>
    <property type="match status" value="1"/>
</dbReference>
<proteinExistence type="predicted"/>
<dbReference type="InterPro" id="IPR012337">
    <property type="entry name" value="RNaseH-like_sf"/>
</dbReference>
<dbReference type="GO" id="GO:0008270">
    <property type="term" value="F:zinc ion binding"/>
    <property type="evidence" value="ECO:0007669"/>
    <property type="project" value="UniProtKB-KW"/>
</dbReference>
<dbReference type="Gene3D" id="3.30.420.10">
    <property type="entry name" value="Ribonuclease H-like superfamily/Ribonuclease H"/>
    <property type="match status" value="1"/>
</dbReference>
<dbReference type="InterPro" id="IPR001878">
    <property type="entry name" value="Znf_CCHC"/>
</dbReference>
<dbReference type="PROSITE" id="PS50158">
    <property type="entry name" value="ZF_CCHC"/>
    <property type="match status" value="1"/>
</dbReference>
<evidence type="ECO:0000313" key="6">
    <source>
        <dbReference type="EMBL" id="CAK7939929.1"/>
    </source>
</evidence>
<dbReference type="InterPro" id="IPR001584">
    <property type="entry name" value="Integrase_cat-core"/>
</dbReference>
<dbReference type="Pfam" id="PF22936">
    <property type="entry name" value="Pol_BBD"/>
    <property type="match status" value="1"/>
</dbReference>
<keyword evidence="1" id="KW-0378">Hydrolase</keyword>
<dbReference type="PANTHER" id="PTHR42648:SF28">
    <property type="entry name" value="TRANSPOSON-ENCODED PROTEIN WITH RIBONUCLEASE H-LIKE AND RETROVIRUS ZINC FINGER-LIKE DOMAINS"/>
    <property type="match status" value="1"/>
</dbReference>
<evidence type="ECO:0000313" key="7">
    <source>
        <dbReference type="Proteomes" id="UP001162060"/>
    </source>
</evidence>
<feature type="domain" description="CCHC-type" evidence="4">
    <location>
        <begin position="112"/>
        <end position="127"/>
    </location>
</feature>
<dbReference type="InterPro" id="IPR036397">
    <property type="entry name" value="RNaseH_sf"/>
</dbReference>
<dbReference type="Pfam" id="PF00098">
    <property type="entry name" value="zf-CCHC"/>
    <property type="match status" value="1"/>
</dbReference>
<evidence type="ECO:0000259" key="5">
    <source>
        <dbReference type="PROSITE" id="PS50994"/>
    </source>
</evidence>
<feature type="domain" description="Integrase catalytic" evidence="5">
    <location>
        <begin position="324"/>
        <end position="463"/>
    </location>
</feature>
<dbReference type="PROSITE" id="PS50994">
    <property type="entry name" value="INTEGRASE"/>
    <property type="match status" value="1"/>
</dbReference>
<gene>
    <name evidence="6" type="ORF">PM001_LOCUS25079</name>
</gene>
<keyword evidence="1" id="KW-0645">Protease</keyword>
<dbReference type="Pfam" id="PF00665">
    <property type="entry name" value="rve"/>
    <property type="match status" value="1"/>
</dbReference>
<dbReference type="Proteomes" id="UP001162060">
    <property type="component" value="Unassembled WGS sequence"/>
</dbReference>
<reference evidence="6" key="1">
    <citation type="submission" date="2024-01" db="EMBL/GenBank/DDBJ databases">
        <authorList>
            <person name="Webb A."/>
        </authorList>
    </citation>
    <scope>NUCLEOTIDE SEQUENCE</scope>
    <source>
        <strain evidence="6">Pm1</strain>
    </source>
</reference>
<dbReference type="GO" id="GO:0015074">
    <property type="term" value="P:DNA integration"/>
    <property type="evidence" value="ECO:0007669"/>
    <property type="project" value="InterPro"/>
</dbReference>
<evidence type="ECO:0008006" key="8">
    <source>
        <dbReference type="Google" id="ProtNLM"/>
    </source>
</evidence>
<dbReference type="SUPFAM" id="SSF57756">
    <property type="entry name" value="Retrovirus zinc finger-like domains"/>
    <property type="match status" value="1"/>
</dbReference>
<dbReference type="GO" id="GO:0008233">
    <property type="term" value="F:peptidase activity"/>
    <property type="evidence" value="ECO:0007669"/>
    <property type="project" value="UniProtKB-KW"/>
</dbReference>
<dbReference type="Pfam" id="PF14223">
    <property type="entry name" value="Retrotran_gag_2"/>
    <property type="match status" value="1"/>
</dbReference>
<dbReference type="GO" id="GO:0003676">
    <property type="term" value="F:nucleic acid binding"/>
    <property type="evidence" value="ECO:0007669"/>
    <property type="project" value="InterPro"/>
</dbReference>
<sequence>MMGEGDDVVEHINRLKTLAEQLDAVGAPVSEDDLIITLLASLSESYQFLITALESRADSLSWELVTSRLLHEDMKRKEQGGGIEGAAHGQAQAFMSRDNKRKARPAKKTGACHNCGKQGHWIAECPSRIQEDADRHRYQRANIAQEPELGDYMFSVGGGKTKSSYMWLVDSGATQHMTSSKEFMRNYKDFGPVDVHLADDELSRNLFSVGRFIKDVGPVTFEVDGCFAETKGFKWKLGALEVKGLFKLCMTPEFPDEVNVASPINFKGDNTSYLWHLRLGHIGHGGLDAIVKKDYGSGIGMKSVQKWEFCKGCALGKQSRVSYMPKSPDRARMLLEVIHSDVCGPMKTPTFSGKRYFVTFIDEYSHYCVVYLLQNKSEVATKFAQFVALAETQTGKRVKTLRSDNGGEYTSRSMSKFCADHGIMQKFTPPYTPQLNGVAERMNRTLVESARCMMEHAELSKSY</sequence>
<dbReference type="InterPro" id="IPR036875">
    <property type="entry name" value="Znf_CCHC_sf"/>
</dbReference>
<dbReference type="PANTHER" id="PTHR42648">
    <property type="entry name" value="TRANSPOSASE, PUTATIVE-RELATED"/>
    <property type="match status" value="1"/>
</dbReference>
<evidence type="ECO:0000256" key="1">
    <source>
        <dbReference type="ARBA" id="ARBA00022670"/>
    </source>
</evidence>
<name>A0AAV1V3B1_9STRA</name>
<comment type="caution">
    <text evidence="6">The sequence shown here is derived from an EMBL/GenBank/DDBJ whole genome shotgun (WGS) entry which is preliminary data.</text>
</comment>
<organism evidence="6 7">
    <name type="scientific">Peronospora matthiolae</name>
    <dbReference type="NCBI Taxonomy" id="2874970"/>
    <lineage>
        <taxon>Eukaryota</taxon>
        <taxon>Sar</taxon>
        <taxon>Stramenopiles</taxon>
        <taxon>Oomycota</taxon>
        <taxon>Peronosporomycetes</taxon>
        <taxon>Peronosporales</taxon>
        <taxon>Peronosporaceae</taxon>
        <taxon>Peronospora</taxon>
    </lineage>
</organism>
<evidence type="ECO:0000256" key="2">
    <source>
        <dbReference type="PROSITE-ProRule" id="PRU00047"/>
    </source>
</evidence>
<dbReference type="EMBL" id="CAKLBY020000251">
    <property type="protein sequence ID" value="CAK7939929.1"/>
    <property type="molecule type" value="Genomic_DNA"/>
</dbReference>
<evidence type="ECO:0000259" key="4">
    <source>
        <dbReference type="PROSITE" id="PS50158"/>
    </source>
</evidence>
<dbReference type="SMART" id="SM00343">
    <property type="entry name" value="ZnF_C2HC"/>
    <property type="match status" value="1"/>
</dbReference>
<protein>
    <recommendedName>
        <fullName evidence="8">Polyprotein</fullName>
    </recommendedName>
</protein>
<dbReference type="InterPro" id="IPR054722">
    <property type="entry name" value="PolX-like_BBD"/>
</dbReference>
<evidence type="ECO:0000256" key="3">
    <source>
        <dbReference type="SAM" id="MobiDB-lite"/>
    </source>
</evidence>
<dbReference type="SUPFAM" id="SSF53098">
    <property type="entry name" value="Ribonuclease H-like"/>
    <property type="match status" value="1"/>
</dbReference>
<keyword evidence="2" id="KW-0862">Zinc</keyword>
<keyword evidence="2" id="KW-0863">Zinc-finger</keyword>